<feature type="coiled-coil region" evidence="11">
    <location>
        <begin position="276"/>
        <end position="303"/>
    </location>
</feature>
<dbReference type="InterPro" id="IPR003661">
    <property type="entry name" value="HisK_dim/P_dom"/>
</dbReference>
<protein>
    <recommendedName>
        <fullName evidence="3">histidine kinase</fullName>
        <ecNumber evidence="3">2.7.13.3</ecNumber>
    </recommendedName>
</protein>
<evidence type="ECO:0000259" key="13">
    <source>
        <dbReference type="PROSITE" id="PS50109"/>
    </source>
</evidence>
<keyword evidence="8 12" id="KW-1133">Transmembrane helix</keyword>
<evidence type="ECO:0000313" key="16">
    <source>
        <dbReference type="Proteomes" id="UP001359308"/>
    </source>
</evidence>
<feature type="domain" description="HAMP" evidence="14">
    <location>
        <begin position="189"/>
        <end position="242"/>
    </location>
</feature>
<comment type="subcellular location">
    <subcellularLocation>
        <location evidence="2">Membrane</location>
        <topology evidence="2">Multi-pass membrane protein</topology>
    </subcellularLocation>
</comment>
<dbReference type="Gene3D" id="6.10.340.10">
    <property type="match status" value="1"/>
</dbReference>
<dbReference type="SUPFAM" id="SSF158472">
    <property type="entry name" value="HAMP domain-like"/>
    <property type="match status" value="1"/>
</dbReference>
<evidence type="ECO:0000256" key="11">
    <source>
        <dbReference type="SAM" id="Coils"/>
    </source>
</evidence>
<dbReference type="SMART" id="SM00304">
    <property type="entry name" value="HAMP"/>
    <property type="match status" value="1"/>
</dbReference>
<dbReference type="RefSeq" id="WP_198323921.1">
    <property type="nucleotide sequence ID" value="NZ_CP104311.1"/>
</dbReference>
<evidence type="ECO:0000256" key="7">
    <source>
        <dbReference type="ARBA" id="ARBA00022777"/>
    </source>
</evidence>
<dbReference type="PROSITE" id="PS50885">
    <property type="entry name" value="HAMP"/>
    <property type="match status" value="1"/>
</dbReference>
<name>A0ABZ2FBK9_METCP</name>
<dbReference type="InterPro" id="IPR005467">
    <property type="entry name" value="His_kinase_dom"/>
</dbReference>
<dbReference type="CDD" id="cd00075">
    <property type="entry name" value="HATPase"/>
    <property type="match status" value="1"/>
</dbReference>
<dbReference type="EMBL" id="CP104311">
    <property type="protein sequence ID" value="WWF03618.1"/>
    <property type="molecule type" value="Genomic_DNA"/>
</dbReference>
<evidence type="ECO:0000256" key="4">
    <source>
        <dbReference type="ARBA" id="ARBA00022553"/>
    </source>
</evidence>
<dbReference type="Gene3D" id="1.10.287.130">
    <property type="match status" value="1"/>
</dbReference>
<dbReference type="PANTHER" id="PTHR45436">
    <property type="entry name" value="SENSOR HISTIDINE KINASE YKOH"/>
    <property type="match status" value="1"/>
</dbReference>
<dbReference type="InterPro" id="IPR013727">
    <property type="entry name" value="2CSK_N"/>
</dbReference>
<evidence type="ECO:0000313" key="15">
    <source>
        <dbReference type="EMBL" id="WWF03618.1"/>
    </source>
</evidence>
<dbReference type="SMART" id="SM00387">
    <property type="entry name" value="HATPase_c"/>
    <property type="match status" value="1"/>
</dbReference>
<proteinExistence type="predicted"/>
<dbReference type="PROSITE" id="PS50109">
    <property type="entry name" value="HIS_KIN"/>
    <property type="match status" value="1"/>
</dbReference>
<reference evidence="15 16" key="1">
    <citation type="submission" date="2022-09" db="EMBL/GenBank/DDBJ databases">
        <authorList>
            <person name="Giprobiosintez L."/>
        </authorList>
    </citation>
    <scope>NUCLEOTIDE SEQUENCE [LARGE SCALE GENOMIC DNA]</scope>
    <source>
        <strain evidence="16">VKPM-B-12549 (GBS-15)</strain>
    </source>
</reference>
<keyword evidence="6 12" id="KW-0812">Transmembrane</keyword>
<keyword evidence="9" id="KW-0902">Two-component regulatory system</keyword>
<evidence type="ECO:0000256" key="9">
    <source>
        <dbReference type="ARBA" id="ARBA00023012"/>
    </source>
</evidence>
<evidence type="ECO:0000256" key="2">
    <source>
        <dbReference type="ARBA" id="ARBA00004141"/>
    </source>
</evidence>
<keyword evidence="10 12" id="KW-0472">Membrane</keyword>
<feature type="transmembrane region" description="Helical" evidence="12">
    <location>
        <begin position="165"/>
        <end position="183"/>
    </location>
</feature>
<feature type="transmembrane region" description="Helical" evidence="12">
    <location>
        <begin position="9"/>
        <end position="32"/>
    </location>
</feature>
<keyword evidence="16" id="KW-1185">Reference proteome</keyword>
<evidence type="ECO:0000256" key="10">
    <source>
        <dbReference type="ARBA" id="ARBA00023136"/>
    </source>
</evidence>
<dbReference type="Pfam" id="PF02518">
    <property type="entry name" value="HATPase_c"/>
    <property type="match status" value="1"/>
</dbReference>
<evidence type="ECO:0000256" key="8">
    <source>
        <dbReference type="ARBA" id="ARBA00022989"/>
    </source>
</evidence>
<evidence type="ECO:0000259" key="14">
    <source>
        <dbReference type="PROSITE" id="PS50885"/>
    </source>
</evidence>
<dbReference type="InterPro" id="IPR003660">
    <property type="entry name" value="HAMP_dom"/>
</dbReference>
<keyword evidence="11" id="KW-0175">Coiled coil</keyword>
<dbReference type="CDD" id="cd06225">
    <property type="entry name" value="HAMP"/>
    <property type="match status" value="1"/>
</dbReference>
<dbReference type="PANTHER" id="PTHR45436:SF15">
    <property type="entry name" value="SENSOR HISTIDINE KINASE CUSS"/>
    <property type="match status" value="1"/>
</dbReference>
<dbReference type="InterPro" id="IPR036097">
    <property type="entry name" value="HisK_dim/P_sf"/>
</dbReference>
<organism evidence="15 16">
    <name type="scientific">Methylococcus capsulatus</name>
    <dbReference type="NCBI Taxonomy" id="414"/>
    <lineage>
        <taxon>Bacteria</taxon>
        <taxon>Pseudomonadati</taxon>
        <taxon>Pseudomonadota</taxon>
        <taxon>Gammaproteobacteria</taxon>
        <taxon>Methylococcales</taxon>
        <taxon>Methylococcaceae</taxon>
        <taxon>Methylococcus</taxon>
    </lineage>
</organism>
<keyword evidence="7" id="KW-0418">Kinase</keyword>
<evidence type="ECO:0000256" key="6">
    <source>
        <dbReference type="ARBA" id="ARBA00022692"/>
    </source>
</evidence>
<comment type="catalytic activity">
    <reaction evidence="1">
        <text>ATP + protein L-histidine = ADP + protein N-phospho-L-histidine.</text>
        <dbReference type="EC" id="2.7.13.3"/>
    </reaction>
</comment>
<dbReference type="CDD" id="cd00082">
    <property type="entry name" value="HisKA"/>
    <property type="match status" value="1"/>
</dbReference>
<dbReference type="InterPro" id="IPR004358">
    <property type="entry name" value="Sig_transdc_His_kin-like_C"/>
</dbReference>
<evidence type="ECO:0000256" key="3">
    <source>
        <dbReference type="ARBA" id="ARBA00012438"/>
    </source>
</evidence>
<dbReference type="Pfam" id="PF00512">
    <property type="entry name" value="HisKA"/>
    <property type="match status" value="1"/>
</dbReference>
<evidence type="ECO:0000256" key="5">
    <source>
        <dbReference type="ARBA" id="ARBA00022679"/>
    </source>
</evidence>
<dbReference type="Pfam" id="PF00672">
    <property type="entry name" value="HAMP"/>
    <property type="match status" value="1"/>
</dbReference>
<dbReference type="SMART" id="SM00388">
    <property type="entry name" value="HisKA"/>
    <property type="match status" value="1"/>
</dbReference>
<dbReference type="InterPro" id="IPR003594">
    <property type="entry name" value="HATPase_dom"/>
</dbReference>
<sequence>MILGLRARLILVHLAIVVVVLACSAAGAYWMLRQAVHGELDAALLALAETERAMLLEAGEQPVKIHETAPGPAPPSFARLDRLVQIVDGEGHVLARSANLGAARLPSPPGLLARLAQGETVFDTLPAFGEEPVRMISIPVHKDGSRLAIQVAGSLDDARNVMKSAALLFITMTSGLLVAVGIAGTSLTRRTFHAIDEVVRQARRIGEANLGERLPHPGSHDEIGRLVDTLNEMLDRLERSFEVQRHFTADASHELRSPLSRLRTELEITLRRPRGLDEYEQTLRSCLEEVERLTRLVEALLELARLDAQQEGAPGENVYLNTLLTEIVRCQQPLAQERSISIIVEASQPVAACVSSASIGVVFSNILENALKFSPPGGTVRIRLTAKGAEAVVSVRDNGPGIEAGEKDRLFERFYRGSIARAEGMPGTGLGLALSQAIVRHCGGTVEAANHPEGGAWFTIRLPLGL</sequence>
<feature type="domain" description="Histidine kinase" evidence="13">
    <location>
        <begin position="250"/>
        <end position="466"/>
    </location>
</feature>
<dbReference type="SUPFAM" id="SSF55874">
    <property type="entry name" value="ATPase domain of HSP90 chaperone/DNA topoisomerase II/histidine kinase"/>
    <property type="match status" value="1"/>
</dbReference>
<dbReference type="PRINTS" id="PR00344">
    <property type="entry name" value="BCTRLSENSOR"/>
</dbReference>
<accession>A0ABZ2FBK9</accession>
<dbReference type="GO" id="GO:0005524">
    <property type="term" value="F:ATP binding"/>
    <property type="evidence" value="ECO:0007669"/>
    <property type="project" value="UniProtKB-KW"/>
</dbReference>
<dbReference type="Proteomes" id="UP001359308">
    <property type="component" value="Chromosome"/>
</dbReference>
<gene>
    <name evidence="15" type="ORF">N4J17_08380</name>
</gene>
<dbReference type="InterPro" id="IPR050428">
    <property type="entry name" value="TCS_sensor_his_kinase"/>
</dbReference>
<dbReference type="Gene3D" id="3.30.565.10">
    <property type="entry name" value="Histidine kinase-like ATPase, C-terminal domain"/>
    <property type="match status" value="1"/>
</dbReference>
<dbReference type="Pfam" id="PF08521">
    <property type="entry name" value="2CSK_N"/>
    <property type="match status" value="1"/>
</dbReference>
<keyword evidence="15" id="KW-0547">Nucleotide-binding</keyword>
<evidence type="ECO:0000256" key="1">
    <source>
        <dbReference type="ARBA" id="ARBA00000085"/>
    </source>
</evidence>
<keyword evidence="15" id="KW-0067">ATP-binding</keyword>
<dbReference type="PROSITE" id="PS51257">
    <property type="entry name" value="PROKAR_LIPOPROTEIN"/>
    <property type="match status" value="1"/>
</dbReference>
<dbReference type="SUPFAM" id="SSF47384">
    <property type="entry name" value="Homodimeric domain of signal transducing histidine kinase"/>
    <property type="match status" value="1"/>
</dbReference>
<evidence type="ECO:0000256" key="12">
    <source>
        <dbReference type="SAM" id="Phobius"/>
    </source>
</evidence>
<keyword evidence="5" id="KW-0808">Transferase</keyword>
<keyword evidence="4" id="KW-0597">Phosphoprotein</keyword>
<dbReference type="InterPro" id="IPR036890">
    <property type="entry name" value="HATPase_C_sf"/>
</dbReference>
<dbReference type="EC" id="2.7.13.3" evidence="3"/>